<reference evidence="2" key="1">
    <citation type="submission" date="2020-02" db="EMBL/GenBank/DDBJ databases">
        <authorList>
            <person name="Meier V. D."/>
        </authorList>
    </citation>
    <scope>NUCLEOTIDE SEQUENCE</scope>
    <source>
        <strain evidence="2">AVDCRST_MAG05</strain>
    </source>
</reference>
<dbReference type="Gene3D" id="2.30.280.10">
    <property type="entry name" value="SRA-YDG"/>
    <property type="match status" value="1"/>
</dbReference>
<feature type="domain" description="YDG" evidence="1">
    <location>
        <begin position="7"/>
        <end position="149"/>
    </location>
</feature>
<dbReference type="Pfam" id="PF13391">
    <property type="entry name" value="HNH_2"/>
    <property type="match status" value="1"/>
</dbReference>
<sequence length="295" mass="32223">MAERIFGHVPGYPEGTLFQDRAELSESGVHVPIQAGISGSQTEGAESIVLSGGYEDDADDGDVIIYTGHGGRDPRTGQQIHDQPFSRGNRALALSKQNGLPVRVIRGSRHDSPHSPPSGYSYDGLYSVEEVWHDVGKSGFKIWRFRLAKIPSKVATGEEVREGSVAYSAPRRQTLRVARIVRDSPRAKKIKVLYGHRCQICGTRLECPAGPYAEAAHIRPLGTPHNGPDTEDNILCLCPNHHVLFDNGAISIAEDLSLTGAEGGVLTVHKHHRINPDHLAYHRQHLVVLPVIMAN</sequence>
<dbReference type="PROSITE" id="PS51015">
    <property type="entry name" value="YDG"/>
    <property type="match status" value="1"/>
</dbReference>
<dbReference type="InterPro" id="IPR045134">
    <property type="entry name" value="UHRF1/2-like"/>
</dbReference>
<dbReference type="GO" id="GO:0061630">
    <property type="term" value="F:ubiquitin protein ligase activity"/>
    <property type="evidence" value="ECO:0007669"/>
    <property type="project" value="TreeGrafter"/>
</dbReference>
<evidence type="ECO:0000259" key="1">
    <source>
        <dbReference type="PROSITE" id="PS51015"/>
    </source>
</evidence>
<dbReference type="GO" id="GO:0016567">
    <property type="term" value="P:protein ubiquitination"/>
    <property type="evidence" value="ECO:0007669"/>
    <property type="project" value="TreeGrafter"/>
</dbReference>
<evidence type="ECO:0000313" key="2">
    <source>
        <dbReference type="EMBL" id="CAA9467584.1"/>
    </source>
</evidence>
<dbReference type="InterPro" id="IPR036987">
    <property type="entry name" value="SRA-YDG_sf"/>
</dbReference>
<dbReference type="PANTHER" id="PTHR14140:SF27">
    <property type="entry name" value="OS04G0289800 PROTEIN"/>
    <property type="match status" value="1"/>
</dbReference>
<organism evidence="2">
    <name type="scientific">uncultured Rubrobacteraceae bacterium</name>
    <dbReference type="NCBI Taxonomy" id="349277"/>
    <lineage>
        <taxon>Bacteria</taxon>
        <taxon>Bacillati</taxon>
        <taxon>Actinomycetota</taxon>
        <taxon>Rubrobacteria</taxon>
        <taxon>Rubrobacterales</taxon>
        <taxon>Rubrobacteraceae</taxon>
        <taxon>environmental samples</taxon>
    </lineage>
</organism>
<dbReference type="PANTHER" id="PTHR14140">
    <property type="entry name" value="E3 UBIQUITIN-PROTEIN LIGASE UHRF-RELATED"/>
    <property type="match status" value="1"/>
</dbReference>
<dbReference type="Pfam" id="PF02182">
    <property type="entry name" value="SAD_SRA"/>
    <property type="match status" value="1"/>
</dbReference>
<dbReference type="SMART" id="SM00507">
    <property type="entry name" value="HNHc"/>
    <property type="match status" value="1"/>
</dbReference>
<dbReference type="SUPFAM" id="SSF88697">
    <property type="entry name" value="PUA domain-like"/>
    <property type="match status" value="1"/>
</dbReference>
<name>A0A6J4R943_9ACTN</name>
<dbReference type="Gene3D" id="1.10.30.50">
    <property type="match status" value="1"/>
</dbReference>
<dbReference type="GO" id="GO:0044027">
    <property type="term" value="P:negative regulation of gene expression via chromosomal CpG island methylation"/>
    <property type="evidence" value="ECO:0007669"/>
    <property type="project" value="TreeGrafter"/>
</dbReference>
<dbReference type="EMBL" id="CADCVM010000029">
    <property type="protein sequence ID" value="CAA9467584.1"/>
    <property type="molecule type" value="Genomic_DNA"/>
</dbReference>
<proteinExistence type="predicted"/>
<dbReference type="CDD" id="cd00085">
    <property type="entry name" value="HNHc"/>
    <property type="match status" value="1"/>
</dbReference>
<protein>
    <recommendedName>
        <fullName evidence="1">YDG domain-containing protein</fullName>
    </recommendedName>
</protein>
<dbReference type="SMART" id="SM00466">
    <property type="entry name" value="SRA"/>
    <property type="match status" value="1"/>
</dbReference>
<dbReference type="InterPro" id="IPR003105">
    <property type="entry name" value="SRA_YDG"/>
</dbReference>
<accession>A0A6J4R943</accession>
<gene>
    <name evidence="2" type="ORF">AVDCRST_MAG05-214</name>
</gene>
<dbReference type="InterPro" id="IPR003615">
    <property type="entry name" value="HNH_nuc"/>
</dbReference>
<dbReference type="AlphaFoldDB" id="A0A6J4R943"/>
<dbReference type="InterPro" id="IPR015947">
    <property type="entry name" value="PUA-like_sf"/>
</dbReference>